<gene>
    <name evidence="1" type="ORF">PHYSODRAFT_337670</name>
</gene>
<dbReference type="GeneID" id="20647424"/>
<accession>G5A1V2</accession>
<protein>
    <submittedName>
        <fullName evidence="1">Uncharacterized protein</fullName>
    </submittedName>
</protein>
<dbReference type="KEGG" id="psoj:PHYSODRAFT_337670"/>
<name>G5A1V2_PHYSP</name>
<evidence type="ECO:0000313" key="2">
    <source>
        <dbReference type="Proteomes" id="UP000002640"/>
    </source>
</evidence>
<organism evidence="1 2">
    <name type="scientific">Phytophthora sojae (strain P6497)</name>
    <name type="common">Soybean stem and root rot agent</name>
    <name type="synonym">Phytophthora megasperma f. sp. glycines</name>
    <dbReference type="NCBI Taxonomy" id="1094619"/>
    <lineage>
        <taxon>Eukaryota</taxon>
        <taxon>Sar</taxon>
        <taxon>Stramenopiles</taxon>
        <taxon>Oomycota</taxon>
        <taxon>Peronosporomycetes</taxon>
        <taxon>Peronosporales</taxon>
        <taxon>Peronosporaceae</taxon>
        <taxon>Phytophthora</taxon>
    </lineage>
</organism>
<reference evidence="1 2" key="1">
    <citation type="journal article" date="2006" name="Science">
        <title>Phytophthora genome sequences uncover evolutionary origins and mechanisms of pathogenesis.</title>
        <authorList>
            <person name="Tyler B.M."/>
            <person name="Tripathy S."/>
            <person name="Zhang X."/>
            <person name="Dehal P."/>
            <person name="Jiang R.H."/>
            <person name="Aerts A."/>
            <person name="Arredondo F.D."/>
            <person name="Baxter L."/>
            <person name="Bensasson D."/>
            <person name="Beynon J.L."/>
            <person name="Chapman J."/>
            <person name="Damasceno C.M."/>
            <person name="Dorrance A.E."/>
            <person name="Dou D."/>
            <person name="Dickerman A.W."/>
            <person name="Dubchak I.L."/>
            <person name="Garbelotto M."/>
            <person name="Gijzen M."/>
            <person name="Gordon S.G."/>
            <person name="Govers F."/>
            <person name="Grunwald N.J."/>
            <person name="Huang W."/>
            <person name="Ivors K.L."/>
            <person name="Jones R.W."/>
            <person name="Kamoun S."/>
            <person name="Krampis K."/>
            <person name="Lamour K.H."/>
            <person name="Lee M.K."/>
            <person name="McDonald W.H."/>
            <person name="Medina M."/>
            <person name="Meijer H.J."/>
            <person name="Nordberg E.K."/>
            <person name="Maclean D.J."/>
            <person name="Ospina-Giraldo M.D."/>
            <person name="Morris P.F."/>
            <person name="Phuntumart V."/>
            <person name="Putnam N.H."/>
            <person name="Rash S."/>
            <person name="Rose J.K."/>
            <person name="Sakihama Y."/>
            <person name="Salamov A.A."/>
            <person name="Savidor A."/>
            <person name="Scheuring C.F."/>
            <person name="Smith B.M."/>
            <person name="Sobral B.W."/>
            <person name="Terry A."/>
            <person name="Torto-Alalibo T.A."/>
            <person name="Win J."/>
            <person name="Xu Z."/>
            <person name="Zhang H."/>
            <person name="Grigoriev I.V."/>
            <person name="Rokhsar D.S."/>
            <person name="Boore J.L."/>
        </authorList>
    </citation>
    <scope>NUCLEOTIDE SEQUENCE [LARGE SCALE GENOMIC DNA]</scope>
    <source>
        <strain evidence="1 2">P6497</strain>
    </source>
</reference>
<dbReference type="Proteomes" id="UP000002640">
    <property type="component" value="Unassembled WGS sequence"/>
</dbReference>
<dbReference type="RefSeq" id="XP_009533645.1">
    <property type="nucleotide sequence ID" value="XM_009535350.1"/>
</dbReference>
<dbReference type="AlphaFoldDB" id="G5A1V2"/>
<proteinExistence type="predicted"/>
<keyword evidence="2" id="KW-1185">Reference proteome</keyword>
<evidence type="ECO:0000313" key="1">
    <source>
        <dbReference type="EMBL" id="EGZ10900.1"/>
    </source>
</evidence>
<sequence>MRGSRSASGYRGSTFGSDAVLLQQDAGTKLSRAQPAACARYEHVHDPCALADKHDDEIMMAWTRTTPVTGHHVPNRLKYNRRFDTQPFATVFVLKDPNGVLFLYTIKNDNNGERENIPLYSE</sequence>
<dbReference type="InParanoid" id="G5A1V2"/>
<dbReference type="EMBL" id="JH159158">
    <property type="protein sequence ID" value="EGZ10900.1"/>
    <property type="molecule type" value="Genomic_DNA"/>
</dbReference>